<comment type="caution">
    <text evidence="2">The sequence shown here is derived from an EMBL/GenBank/DDBJ whole genome shotgun (WGS) entry which is preliminary data.</text>
</comment>
<keyword evidence="3" id="KW-1185">Reference proteome</keyword>
<dbReference type="EMBL" id="WAAT01000039">
    <property type="protein sequence ID" value="KAB1068204.1"/>
    <property type="molecule type" value="Genomic_DNA"/>
</dbReference>
<feature type="signal peptide" evidence="1">
    <location>
        <begin position="1"/>
        <end position="22"/>
    </location>
</feature>
<accession>A0A6N6MFR8</accession>
<organism evidence="2 3">
    <name type="scientific">Pseudotamlana haliotis</name>
    <dbReference type="NCBI Taxonomy" id="2614804"/>
    <lineage>
        <taxon>Bacteria</taxon>
        <taxon>Pseudomonadati</taxon>
        <taxon>Bacteroidota</taxon>
        <taxon>Flavobacteriia</taxon>
        <taxon>Flavobacteriales</taxon>
        <taxon>Flavobacteriaceae</taxon>
        <taxon>Pseudotamlana</taxon>
    </lineage>
</organism>
<sequence length="152" mass="16678">MKTNIKLLALFLSLGIFFQSCSSDDDGGGTIDAPVITDFEYGEGDAHSTEPVAYKGSDLHIEAEIYAEGVISSITLEIHSHDLVPADDEVDWDFEQVYDGSKYQVINAEFHEHIDIPSNVPSGEYHVELIVTDELGNTTVAEGHLEILDPII</sequence>
<dbReference type="RefSeq" id="WP_150938327.1">
    <property type="nucleotide sequence ID" value="NZ_WAAT01000039.1"/>
</dbReference>
<gene>
    <name evidence="2" type="ORF">F6U93_07265</name>
</gene>
<evidence type="ECO:0000256" key="1">
    <source>
        <dbReference type="SAM" id="SignalP"/>
    </source>
</evidence>
<dbReference type="AlphaFoldDB" id="A0A6N6MFR8"/>
<dbReference type="InterPro" id="IPR027829">
    <property type="entry name" value="DUF4625"/>
</dbReference>
<dbReference type="Proteomes" id="UP000441333">
    <property type="component" value="Unassembled WGS sequence"/>
</dbReference>
<protein>
    <submittedName>
        <fullName evidence="2">DUF4625 domain-containing protein</fullName>
    </submittedName>
</protein>
<keyword evidence="1" id="KW-0732">Signal</keyword>
<evidence type="ECO:0000313" key="2">
    <source>
        <dbReference type="EMBL" id="KAB1068204.1"/>
    </source>
</evidence>
<dbReference type="PROSITE" id="PS51257">
    <property type="entry name" value="PROKAR_LIPOPROTEIN"/>
    <property type="match status" value="1"/>
</dbReference>
<feature type="chain" id="PRO_5027091287" evidence="1">
    <location>
        <begin position="23"/>
        <end position="152"/>
    </location>
</feature>
<proteinExistence type="predicted"/>
<dbReference type="Pfam" id="PF15418">
    <property type="entry name" value="DUF4625"/>
    <property type="match status" value="1"/>
</dbReference>
<name>A0A6N6MFR8_9FLAO</name>
<reference evidence="2 3" key="1">
    <citation type="submission" date="2019-09" db="EMBL/GenBank/DDBJ databases">
        <authorList>
            <person name="Cao W.R."/>
        </authorList>
    </citation>
    <scope>NUCLEOTIDE SEQUENCE [LARGE SCALE GENOMIC DNA]</scope>
    <source>
        <strain evidence="2 3">B1N29</strain>
    </source>
</reference>
<evidence type="ECO:0000313" key="3">
    <source>
        <dbReference type="Proteomes" id="UP000441333"/>
    </source>
</evidence>